<dbReference type="GO" id="GO:0046872">
    <property type="term" value="F:metal ion binding"/>
    <property type="evidence" value="ECO:0007669"/>
    <property type="project" value="InterPro"/>
</dbReference>
<dbReference type="InterPro" id="IPR011249">
    <property type="entry name" value="Metalloenz_LuxS/M16"/>
</dbReference>
<evidence type="ECO:0000313" key="2">
    <source>
        <dbReference type="EMBL" id="QQA01831.1"/>
    </source>
</evidence>
<keyword evidence="3" id="KW-1185">Reference proteome</keyword>
<dbReference type="KEGG" id="tper:IWA51_04285"/>
<gene>
    <name evidence="2" type="ORF">IWA51_04285</name>
</gene>
<evidence type="ECO:0000256" key="1">
    <source>
        <dbReference type="SAM" id="SignalP"/>
    </source>
</evidence>
<evidence type="ECO:0000313" key="3">
    <source>
        <dbReference type="Proteomes" id="UP000595224"/>
    </source>
</evidence>
<protein>
    <submittedName>
        <fullName evidence="2">Insulinase family protein</fullName>
    </submittedName>
</protein>
<sequence length="912" mass="100491">MQKLLRKTAIILILLAATFTVSAQTESYITENSQRQLKIMTLPNGFRIYFLKDVASPVFHAEFLSRAGFSAQTASTTGLAPLFAKLTGAECLADCTKLSADFAADYLETALSQMAAQVTKPFFSDKDLKRCYNELRSEVNENALSSSGFINRAIDSRIFRDAPWKHESGIYPALFGSKTIPEVRTALYDFAARFYRPELCALFISADTSEQNVYTACLKAFGNWEPPAISEGISAQTQDAAAVQKTEAPSAQKKFVLASEEFPDDMTQIAVQYTTLPFHLADIAAAALNAGDSDFKKSACADSTLSIRSADYTDVSSARKNGSSRLIFQALMETPAQNPPPLQAQAFTAATKEMTQISRAQFVGAQKKIDAKNRKLTSAAASEISLLADFWAASPLTDAAHFYESFLESFHKIHSAQESQAAEYISKEEPFVFVLVGKKLYAKNKAQFEKLGYETVTQKNASWYDDKLILAKALENAAEKKEEVPLKKEDSGFSRNESRTQIKTFTLSNGIPCVLHKTQGSMTSSVSVSIDSDRGMLLPSDMRTVLVNALAQKIQEAAVKENIADQTVIKSWRESGTSFITIDALSENLGALLEATVSSLIYEEISPSAADTLIGEWNAQKLMSEASLSNQMKTAAYSVLYAGQIPQDNSVSQIEYKDILLGYSTLLDASLYSISISGGIDFSKTEGSLKKTFGLLKNRNIKNKETQTAPEYKPRRTATVKLRHTYTSDLPAELAPKESPVLVPTKEFSDPAQIYFIPAQNSADCDTINALAIELAQTMNEQTQTDLFYARTGTQTEPCMIECRKTKNRTFFLDAYKNACTHLLKKLSGDKKDATLLKIKNGWTTHFMKDAQTDGGISLLMLKGMRLSQNPQMLTDSYETIRSAGAESFIKILEGTMDREQAFVIFSADTKK</sequence>
<reference evidence="2 3" key="1">
    <citation type="submission" date="2020-11" db="EMBL/GenBank/DDBJ databases">
        <title>Treponema Peruensis nv. sp., first commensal Treponema isolated from human feces.</title>
        <authorList>
            <person name="Belkhou C."/>
            <person name="Raes J."/>
        </authorList>
    </citation>
    <scope>NUCLEOTIDE SEQUENCE [LARGE SCALE GENOMIC DNA]</scope>
    <source>
        <strain evidence="2 3">RCC2812</strain>
    </source>
</reference>
<name>A0A7T3RET9_9SPIR</name>
<dbReference type="Proteomes" id="UP000595224">
    <property type="component" value="Chromosome"/>
</dbReference>
<dbReference type="AlphaFoldDB" id="A0A7T3RET9"/>
<dbReference type="Gene3D" id="3.30.830.10">
    <property type="entry name" value="Metalloenzyme, LuxS/M16 peptidase-like"/>
    <property type="match status" value="1"/>
</dbReference>
<organism evidence="2 3">
    <name type="scientific">Treponema peruense</name>
    <dbReference type="NCBI Taxonomy" id="2787628"/>
    <lineage>
        <taxon>Bacteria</taxon>
        <taxon>Pseudomonadati</taxon>
        <taxon>Spirochaetota</taxon>
        <taxon>Spirochaetia</taxon>
        <taxon>Spirochaetales</taxon>
        <taxon>Treponemataceae</taxon>
        <taxon>Treponema</taxon>
    </lineage>
</organism>
<dbReference type="RefSeq" id="WP_198443365.1">
    <property type="nucleotide sequence ID" value="NZ_CBCSHE010000002.1"/>
</dbReference>
<dbReference type="EMBL" id="CP064936">
    <property type="protein sequence ID" value="QQA01831.1"/>
    <property type="molecule type" value="Genomic_DNA"/>
</dbReference>
<feature type="signal peptide" evidence="1">
    <location>
        <begin position="1"/>
        <end position="23"/>
    </location>
</feature>
<dbReference type="SUPFAM" id="SSF63411">
    <property type="entry name" value="LuxS/MPP-like metallohydrolase"/>
    <property type="match status" value="2"/>
</dbReference>
<feature type="chain" id="PRO_5032613899" evidence="1">
    <location>
        <begin position="24"/>
        <end position="912"/>
    </location>
</feature>
<accession>A0A7T3RET9</accession>
<keyword evidence="1" id="KW-0732">Signal</keyword>
<proteinExistence type="predicted"/>